<dbReference type="RefSeq" id="WP_189314341.1">
    <property type="nucleotide sequence ID" value="NZ_BMQA01000024.1"/>
</dbReference>
<sequence>MTVPDPPAFPRLSEEDQATLAEYSQQPPGALRLRSRIVLACAEGLTNAEIAQRLQVSPATVAKWRKRYLRQGMAGLSDAPRSGRPRGATRQEAEAHVAAVLEQARNGAPVPSTRSLSHTLGLSQSTIARIWREQQAGLPEPPRPRSRPTRKEAGKAGDGPLSGASRMPRQLLSDHVYTLLRDWIVSGQLAPGQRLVESEIARGFGTSQAPPREAIKRLSYEGLVISQPRRGTYVAQISEPQAKDVRDIRVMFEEYAARRVTGRLDAEHTRLLTEDVAHLRRAAAKDDIGAFRDADMSFHRHVCEAARNAALIRLWRMIESSLWDLHVLGDPRYAGGWGAMAEHHAQLLDVLRSGDPDVAGPMFAAHAAGEASRYLPDQSGTRTPTGHRSDPTTRPPHRGAHA</sequence>
<feature type="region of interest" description="Disordered" evidence="4">
    <location>
        <begin position="134"/>
        <end position="167"/>
    </location>
</feature>
<reference evidence="6" key="2">
    <citation type="submission" date="2020-09" db="EMBL/GenBank/DDBJ databases">
        <authorList>
            <person name="Sun Q."/>
            <person name="Ohkuma M."/>
        </authorList>
    </citation>
    <scope>NUCLEOTIDE SEQUENCE</scope>
    <source>
        <strain evidence="6">JCM 3086</strain>
    </source>
</reference>
<dbReference type="SMART" id="SM00345">
    <property type="entry name" value="HTH_GNTR"/>
    <property type="match status" value="1"/>
</dbReference>
<dbReference type="PANTHER" id="PTHR43537">
    <property type="entry name" value="TRANSCRIPTIONAL REGULATOR, GNTR FAMILY"/>
    <property type="match status" value="1"/>
</dbReference>
<evidence type="ECO:0000256" key="3">
    <source>
        <dbReference type="ARBA" id="ARBA00023163"/>
    </source>
</evidence>
<dbReference type="Pfam" id="PF07729">
    <property type="entry name" value="FCD"/>
    <property type="match status" value="1"/>
</dbReference>
<evidence type="ECO:0000259" key="5">
    <source>
        <dbReference type="PROSITE" id="PS50949"/>
    </source>
</evidence>
<dbReference type="PROSITE" id="PS50949">
    <property type="entry name" value="HTH_GNTR"/>
    <property type="match status" value="1"/>
</dbReference>
<dbReference type="Pfam" id="PF00392">
    <property type="entry name" value="GntR"/>
    <property type="match status" value="1"/>
</dbReference>
<keyword evidence="3" id="KW-0804">Transcription</keyword>
<feature type="region of interest" description="Disordered" evidence="4">
    <location>
        <begin position="75"/>
        <end position="95"/>
    </location>
</feature>
<evidence type="ECO:0000256" key="4">
    <source>
        <dbReference type="SAM" id="MobiDB-lite"/>
    </source>
</evidence>
<dbReference type="SUPFAM" id="SSF48008">
    <property type="entry name" value="GntR ligand-binding domain-like"/>
    <property type="match status" value="1"/>
</dbReference>
<evidence type="ECO:0000313" key="6">
    <source>
        <dbReference type="EMBL" id="GGJ40361.1"/>
    </source>
</evidence>
<dbReference type="EMBL" id="BMQA01000024">
    <property type="protein sequence ID" value="GGJ40361.1"/>
    <property type="molecule type" value="Genomic_DNA"/>
</dbReference>
<dbReference type="InterPro" id="IPR000524">
    <property type="entry name" value="Tscrpt_reg_HTH_GntR"/>
</dbReference>
<dbReference type="GO" id="GO:0003677">
    <property type="term" value="F:DNA binding"/>
    <property type="evidence" value="ECO:0007669"/>
    <property type="project" value="UniProtKB-KW"/>
</dbReference>
<proteinExistence type="predicted"/>
<dbReference type="InterPro" id="IPR008920">
    <property type="entry name" value="TF_FadR/GntR_C"/>
</dbReference>
<name>A0A917L1E9_9ACTN</name>
<dbReference type="SUPFAM" id="SSF46785">
    <property type="entry name" value="Winged helix' DNA-binding domain"/>
    <property type="match status" value="1"/>
</dbReference>
<gene>
    <name evidence="6" type="ORF">GCM10010121_059280</name>
</gene>
<organism evidence="6 7">
    <name type="scientific">Streptomyces brasiliensis</name>
    <dbReference type="NCBI Taxonomy" id="1954"/>
    <lineage>
        <taxon>Bacteria</taxon>
        <taxon>Bacillati</taxon>
        <taxon>Actinomycetota</taxon>
        <taxon>Actinomycetes</taxon>
        <taxon>Kitasatosporales</taxon>
        <taxon>Streptomycetaceae</taxon>
        <taxon>Streptomyces</taxon>
    </lineage>
</organism>
<dbReference type="AlphaFoldDB" id="A0A917L1E9"/>
<dbReference type="SUPFAM" id="SSF46689">
    <property type="entry name" value="Homeodomain-like"/>
    <property type="match status" value="1"/>
</dbReference>
<dbReference type="Pfam" id="PF13551">
    <property type="entry name" value="HTH_29"/>
    <property type="match status" value="1"/>
</dbReference>
<evidence type="ECO:0000313" key="7">
    <source>
        <dbReference type="Proteomes" id="UP000657574"/>
    </source>
</evidence>
<dbReference type="GO" id="GO:0003700">
    <property type="term" value="F:DNA-binding transcription factor activity"/>
    <property type="evidence" value="ECO:0007669"/>
    <property type="project" value="InterPro"/>
</dbReference>
<feature type="domain" description="HTH gntR-type" evidence="5">
    <location>
        <begin position="170"/>
        <end position="237"/>
    </location>
</feature>
<dbReference type="InterPro" id="IPR036388">
    <property type="entry name" value="WH-like_DNA-bd_sf"/>
</dbReference>
<dbReference type="InterPro" id="IPR036390">
    <property type="entry name" value="WH_DNA-bd_sf"/>
</dbReference>
<dbReference type="SMART" id="SM00895">
    <property type="entry name" value="FCD"/>
    <property type="match status" value="1"/>
</dbReference>
<keyword evidence="7" id="KW-1185">Reference proteome</keyword>
<protein>
    <submittedName>
        <fullName evidence="6">GntR family transcriptional regulator</fullName>
    </submittedName>
</protein>
<dbReference type="InterPro" id="IPR011711">
    <property type="entry name" value="GntR_C"/>
</dbReference>
<dbReference type="PANTHER" id="PTHR43537:SF45">
    <property type="entry name" value="GNTR FAMILY REGULATORY PROTEIN"/>
    <property type="match status" value="1"/>
</dbReference>
<dbReference type="Proteomes" id="UP000657574">
    <property type="component" value="Unassembled WGS sequence"/>
</dbReference>
<comment type="caution">
    <text evidence="6">The sequence shown here is derived from an EMBL/GenBank/DDBJ whole genome shotgun (WGS) entry which is preliminary data.</text>
</comment>
<keyword evidence="1" id="KW-0805">Transcription regulation</keyword>
<evidence type="ECO:0000256" key="1">
    <source>
        <dbReference type="ARBA" id="ARBA00023015"/>
    </source>
</evidence>
<dbReference type="Gene3D" id="1.20.120.530">
    <property type="entry name" value="GntR ligand-binding domain-like"/>
    <property type="match status" value="1"/>
</dbReference>
<dbReference type="CDD" id="cd07377">
    <property type="entry name" value="WHTH_GntR"/>
    <property type="match status" value="1"/>
</dbReference>
<keyword evidence="2" id="KW-0238">DNA-binding</keyword>
<accession>A0A917L1E9</accession>
<reference evidence="6" key="1">
    <citation type="journal article" date="2014" name="Int. J. Syst. Evol. Microbiol.">
        <title>Complete genome sequence of Corynebacterium casei LMG S-19264T (=DSM 44701T), isolated from a smear-ripened cheese.</title>
        <authorList>
            <consortium name="US DOE Joint Genome Institute (JGI-PGF)"/>
            <person name="Walter F."/>
            <person name="Albersmeier A."/>
            <person name="Kalinowski J."/>
            <person name="Ruckert C."/>
        </authorList>
    </citation>
    <scope>NUCLEOTIDE SEQUENCE</scope>
    <source>
        <strain evidence="6">JCM 3086</strain>
    </source>
</reference>
<dbReference type="InterPro" id="IPR009057">
    <property type="entry name" value="Homeodomain-like_sf"/>
</dbReference>
<evidence type="ECO:0000256" key="2">
    <source>
        <dbReference type="ARBA" id="ARBA00023125"/>
    </source>
</evidence>
<dbReference type="Gene3D" id="1.10.10.10">
    <property type="entry name" value="Winged helix-like DNA-binding domain superfamily/Winged helix DNA-binding domain"/>
    <property type="match status" value="2"/>
</dbReference>
<feature type="region of interest" description="Disordered" evidence="4">
    <location>
        <begin position="369"/>
        <end position="402"/>
    </location>
</feature>